<reference evidence="3" key="1">
    <citation type="journal article" date="2019" name="Int. J. Syst. Evol. Microbiol.">
        <title>The Global Catalogue of Microorganisms (GCM) 10K type strain sequencing project: providing services to taxonomists for standard genome sequencing and annotation.</title>
        <authorList>
            <consortium name="The Broad Institute Genomics Platform"/>
            <consortium name="The Broad Institute Genome Sequencing Center for Infectious Disease"/>
            <person name="Wu L."/>
            <person name="Ma J."/>
        </authorList>
    </citation>
    <scope>NUCLEOTIDE SEQUENCE [LARGE SCALE GENOMIC DNA]</scope>
    <source>
        <strain evidence="3">CCM 8897</strain>
    </source>
</reference>
<dbReference type="Pfam" id="PF03829">
    <property type="entry name" value="PTSIIA_gutA"/>
    <property type="match status" value="1"/>
</dbReference>
<evidence type="ECO:0000256" key="1">
    <source>
        <dbReference type="PROSITE-ProRule" id="PRU00420"/>
    </source>
</evidence>
<evidence type="ECO:0000313" key="2">
    <source>
        <dbReference type="EMBL" id="MFC6315748.1"/>
    </source>
</evidence>
<dbReference type="PANTHER" id="PTHR40398">
    <property type="entry name" value="PTS SYSTEM GLUCITOL/SORBITOL-SPECIFIC EIIA COMPONENT"/>
    <property type="match status" value="1"/>
</dbReference>
<keyword evidence="3" id="KW-1185">Reference proteome</keyword>
<dbReference type="Proteomes" id="UP001596310">
    <property type="component" value="Unassembled WGS sequence"/>
</dbReference>
<comment type="caution">
    <text evidence="2">The sequence shown here is derived from an EMBL/GenBank/DDBJ whole genome shotgun (WGS) entry which is preliminary data.</text>
</comment>
<comment type="caution">
    <text evidence="1">Lacks conserved residue(s) required for the propagation of feature annotation.</text>
</comment>
<evidence type="ECO:0000313" key="3">
    <source>
        <dbReference type="Proteomes" id="UP001596310"/>
    </source>
</evidence>
<organism evidence="2 3">
    <name type="scientific">Lapidilactobacillus achengensis</name>
    <dbReference type="NCBI Taxonomy" id="2486000"/>
    <lineage>
        <taxon>Bacteria</taxon>
        <taxon>Bacillati</taxon>
        <taxon>Bacillota</taxon>
        <taxon>Bacilli</taxon>
        <taxon>Lactobacillales</taxon>
        <taxon>Lactobacillaceae</taxon>
        <taxon>Lapidilactobacillus</taxon>
    </lineage>
</organism>
<accession>A0ABW1URW1</accession>
<dbReference type="RefSeq" id="WP_125600804.1">
    <property type="nucleotide sequence ID" value="NZ_JBHSSM010000020.1"/>
</dbReference>
<gene>
    <name evidence="2" type="ORF">ACFQHW_09255</name>
</gene>
<protein>
    <submittedName>
        <fullName evidence="2">PTS glucitol/sorbitol transporter subunit IIA</fullName>
    </submittedName>
</protein>
<sequence>MDIEAKVTAVGPQALTSGDPMVILFNETASAALREVAVIQTFTDPTQMQHLTLKVGDRLTIAGQDYPIKSVGELVDNNLRSIGHVTLVFDEAAPMGLQNAIHFAKQPKPAFKVGTTIIYHCSLA</sequence>
<dbReference type="InterPro" id="IPR036665">
    <property type="entry name" value="PTS_IIA_glucitol/sorbitol_sf"/>
</dbReference>
<proteinExistence type="predicted"/>
<dbReference type="Gene3D" id="2.40.33.40">
    <property type="entry name" value="Phosphotransferase system, glucitol/sorbitol-specific IIA component"/>
    <property type="match status" value="1"/>
</dbReference>
<dbReference type="PANTHER" id="PTHR40398:SF1">
    <property type="entry name" value="PTS SYSTEM GLUCITOL_SORBITOL-SPECIFIC EIIA COMPONENT"/>
    <property type="match status" value="1"/>
</dbReference>
<dbReference type="EMBL" id="JBHSSM010000020">
    <property type="protein sequence ID" value="MFC6315748.1"/>
    <property type="molecule type" value="Genomic_DNA"/>
</dbReference>
<dbReference type="PROSITE" id="PS51097">
    <property type="entry name" value="PTS_EIIA_TYPE_5"/>
    <property type="match status" value="1"/>
</dbReference>
<dbReference type="InterPro" id="IPR004716">
    <property type="entry name" value="PTS_IIA_glucitol/sorbitol-sp"/>
</dbReference>
<dbReference type="SUPFAM" id="SSF141530">
    <property type="entry name" value="PTSIIA/GutA-like"/>
    <property type="match status" value="1"/>
</dbReference>
<name>A0ABW1URW1_9LACO</name>